<dbReference type="InterPro" id="IPR009057">
    <property type="entry name" value="Homeodomain-like_sf"/>
</dbReference>
<evidence type="ECO:0000259" key="3">
    <source>
        <dbReference type="PROSITE" id="PS50977"/>
    </source>
</evidence>
<dbReference type="GO" id="GO:0003677">
    <property type="term" value="F:DNA binding"/>
    <property type="evidence" value="ECO:0007669"/>
    <property type="project" value="UniProtKB-UniRule"/>
</dbReference>
<dbReference type="PANTHER" id="PTHR43479">
    <property type="entry name" value="ACREF/ENVCD OPERON REPRESSOR-RELATED"/>
    <property type="match status" value="1"/>
</dbReference>
<name>A0A0E3WH80_9BACL</name>
<dbReference type="Gene3D" id="1.10.357.10">
    <property type="entry name" value="Tetracycline Repressor, domain 2"/>
    <property type="match status" value="1"/>
</dbReference>
<dbReference type="InterPro" id="IPR050624">
    <property type="entry name" value="HTH-type_Tx_Regulator"/>
</dbReference>
<keyword evidence="1 2" id="KW-0238">DNA-binding</keyword>
<organism evidence="4 5">
    <name type="scientific">Paenibacillus riograndensis SBR5</name>
    <dbReference type="NCBI Taxonomy" id="1073571"/>
    <lineage>
        <taxon>Bacteria</taxon>
        <taxon>Bacillati</taxon>
        <taxon>Bacillota</taxon>
        <taxon>Bacilli</taxon>
        <taxon>Bacillales</taxon>
        <taxon>Paenibacillaceae</taxon>
        <taxon>Paenibacillus</taxon>
        <taxon>Paenibacillus sonchi group</taxon>
    </lineage>
</organism>
<dbReference type="InterPro" id="IPR036271">
    <property type="entry name" value="Tet_transcr_reg_TetR-rel_C_sf"/>
</dbReference>
<dbReference type="EMBL" id="LN831776">
    <property type="protein sequence ID" value="CQR54823.1"/>
    <property type="molecule type" value="Genomic_DNA"/>
</dbReference>
<dbReference type="STRING" id="483937.AMQ84_08025"/>
<evidence type="ECO:0000256" key="1">
    <source>
        <dbReference type="ARBA" id="ARBA00023125"/>
    </source>
</evidence>
<accession>A0A0E3WH80</accession>
<proteinExistence type="predicted"/>
<feature type="DNA-binding region" description="H-T-H motif" evidence="2">
    <location>
        <begin position="25"/>
        <end position="44"/>
    </location>
</feature>
<dbReference type="SUPFAM" id="SSF46689">
    <property type="entry name" value="Homeodomain-like"/>
    <property type="match status" value="1"/>
</dbReference>
<dbReference type="InterPro" id="IPR023772">
    <property type="entry name" value="DNA-bd_HTH_TetR-type_CS"/>
</dbReference>
<evidence type="ECO:0000313" key="4">
    <source>
        <dbReference type="EMBL" id="CQR54823.1"/>
    </source>
</evidence>
<dbReference type="PROSITE" id="PS50977">
    <property type="entry name" value="HTH_TETR_2"/>
    <property type="match status" value="1"/>
</dbReference>
<dbReference type="Proteomes" id="UP000033163">
    <property type="component" value="Chromosome I"/>
</dbReference>
<sequence>MMSKRDDILSATLDLIDEEGLQSVTIAKIMKRANVGSGTLFNYFSNKEELVNEVYKSARQHMGEALLRNYNPGLSLYERFKYLQLNRLHFGLSSPKEFLFIDSYSYSPYISADLRKMEDASREIMLSLIEEGQTQGLFKEMDPHLSHQIIHGIMVSIVKGFIIQKYPLDDLQVQQTLEACWKAIRV</sequence>
<dbReference type="PATRIC" id="fig|1073571.4.peg.2568"/>
<evidence type="ECO:0000256" key="2">
    <source>
        <dbReference type="PROSITE-ProRule" id="PRU00335"/>
    </source>
</evidence>
<dbReference type="InterPro" id="IPR032551">
    <property type="entry name" value="BscR_C"/>
</dbReference>
<dbReference type="AlphaFoldDB" id="A0A0E3WH80"/>
<feature type="domain" description="HTH tetR-type" evidence="3">
    <location>
        <begin position="2"/>
        <end position="62"/>
    </location>
</feature>
<evidence type="ECO:0000313" key="5">
    <source>
        <dbReference type="Proteomes" id="UP000033163"/>
    </source>
</evidence>
<dbReference type="HOGENOM" id="CLU_069356_12_9_9"/>
<dbReference type="RefSeq" id="WP_231869868.1">
    <property type="nucleotide sequence ID" value="NZ_AGBD01000297.1"/>
</dbReference>
<dbReference type="PRINTS" id="PR00455">
    <property type="entry name" value="HTHTETR"/>
</dbReference>
<gene>
    <name evidence="4" type="ORF">PRIO_2417</name>
</gene>
<protein>
    <submittedName>
        <fullName evidence="4">TetR family transcriptional regulator</fullName>
    </submittedName>
</protein>
<dbReference type="SUPFAM" id="SSF48498">
    <property type="entry name" value="Tetracyclin repressor-like, C-terminal domain"/>
    <property type="match status" value="1"/>
</dbReference>
<dbReference type="InterPro" id="IPR001647">
    <property type="entry name" value="HTH_TetR"/>
</dbReference>
<dbReference type="Pfam" id="PF16295">
    <property type="entry name" value="TetR_C_10"/>
    <property type="match status" value="1"/>
</dbReference>
<dbReference type="Pfam" id="PF00440">
    <property type="entry name" value="TetR_N"/>
    <property type="match status" value="1"/>
</dbReference>
<dbReference type="KEGG" id="pri:PRIO_2417"/>
<dbReference type="PANTHER" id="PTHR43479:SF11">
    <property type="entry name" value="ACREF_ENVCD OPERON REPRESSOR-RELATED"/>
    <property type="match status" value="1"/>
</dbReference>
<reference evidence="5" key="1">
    <citation type="submission" date="2015-03" db="EMBL/GenBank/DDBJ databases">
        <authorList>
            <person name="Wibberg D."/>
        </authorList>
    </citation>
    <scope>NUCLEOTIDE SEQUENCE [LARGE SCALE GENOMIC DNA]</scope>
</reference>
<dbReference type="PROSITE" id="PS01081">
    <property type="entry name" value="HTH_TETR_1"/>
    <property type="match status" value="1"/>
</dbReference>